<reference evidence="3" key="1">
    <citation type="submission" date="2017-02" db="UniProtKB">
        <authorList>
            <consortium name="WormBaseParasite"/>
        </authorList>
    </citation>
    <scope>IDENTIFICATION</scope>
</reference>
<sequence length="48" mass="5518">MIRSFAGQRQSGVAQKRGKTQDMGLLFPVWCVHLYVLSIRLHTRACAW</sequence>
<dbReference type="WBParaSite" id="HPLM_0001972401-mRNA-1">
    <property type="protein sequence ID" value="HPLM_0001972401-mRNA-1"/>
    <property type="gene ID" value="HPLM_0001972401"/>
</dbReference>
<reference evidence="1 2" key="2">
    <citation type="submission" date="2018-11" db="EMBL/GenBank/DDBJ databases">
        <authorList>
            <consortium name="Pathogen Informatics"/>
        </authorList>
    </citation>
    <scope>NUCLEOTIDE SEQUENCE [LARGE SCALE GENOMIC DNA]</scope>
    <source>
        <strain evidence="1 2">MHpl1</strain>
    </source>
</reference>
<dbReference type="Proteomes" id="UP000268014">
    <property type="component" value="Unassembled WGS sequence"/>
</dbReference>
<dbReference type="AlphaFoldDB" id="A0A0N4X5T2"/>
<protein>
    <submittedName>
        <fullName evidence="1 3">Uncharacterized protein</fullName>
    </submittedName>
</protein>
<name>A0A0N4X5T2_HAEPC</name>
<evidence type="ECO:0000313" key="1">
    <source>
        <dbReference type="EMBL" id="VDO78891.1"/>
    </source>
</evidence>
<proteinExistence type="predicted"/>
<evidence type="ECO:0000313" key="3">
    <source>
        <dbReference type="WBParaSite" id="HPLM_0001972401-mRNA-1"/>
    </source>
</evidence>
<gene>
    <name evidence="1" type="ORF">HPLM_LOCUS19716</name>
</gene>
<keyword evidence="2" id="KW-1185">Reference proteome</keyword>
<organism evidence="3">
    <name type="scientific">Haemonchus placei</name>
    <name type="common">Barber's pole worm</name>
    <dbReference type="NCBI Taxonomy" id="6290"/>
    <lineage>
        <taxon>Eukaryota</taxon>
        <taxon>Metazoa</taxon>
        <taxon>Ecdysozoa</taxon>
        <taxon>Nematoda</taxon>
        <taxon>Chromadorea</taxon>
        <taxon>Rhabditida</taxon>
        <taxon>Rhabditina</taxon>
        <taxon>Rhabditomorpha</taxon>
        <taxon>Strongyloidea</taxon>
        <taxon>Trichostrongylidae</taxon>
        <taxon>Haemonchus</taxon>
    </lineage>
</organism>
<dbReference type="EMBL" id="UZAF01021534">
    <property type="protein sequence ID" value="VDO78891.1"/>
    <property type="molecule type" value="Genomic_DNA"/>
</dbReference>
<evidence type="ECO:0000313" key="2">
    <source>
        <dbReference type="Proteomes" id="UP000268014"/>
    </source>
</evidence>
<accession>A0A0N4X5T2</accession>